<feature type="region of interest" description="Disordered" evidence="1">
    <location>
        <begin position="1"/>
        <end position="37"/>
    </location>
</feature>
<keyword evidence="3" id="KW-1185">Reference proteome</keyword>
<dbReference type="AlphaFoldDB" id="A0A371FAF6"/>
<evidence type="ECO:0000313" key="2">
    <source>
        <dbReference type="EMBL" id="RDX75277.1"/>
    </source>
</evidence>
<organism evidence="2 3">
    <name type="scientific">Mucuna pruriens</name>
    <name type="common">Velvet bean</name>
    <name type="synonym">Dolichos pruriens</name>
    <dbReference type="NCBI Taxonomy" id="157652"/>
    <lineage>
        <taxon>Eukaryota</taxon>
        <taxon>Viridiplantae</taxon>
        <taxon>Streptophyta</taxon>
        <taxon>Embryophyta</taxon>
        <taxon>Tracheophyta</taxon>
        <taxon>Spermatophyta</taxon>
        <taxon>Magnoliopsida</taxon>
        <taxon>eudicotyledons</taxon>
        <taxon>Gunneridae</taxon>
        <taxon>Pentapetalae</taxon>
        <taxon>rosids</taxon>
        <taxon>fabids</taxon>
        <taxon>Fabales</taxon>
        <taxon>Fabaceae</taxon>
        <taxon>Papilionoideae</taxon>
        <taxon>50 kb inversion clade</taxon>
        <taxon>NPAAA clade</taxon>
        <taxon>indigoferoid/millettioid clade</taxon>
        <taxon>Phaseoleae</taxon>
        <taxon>Mucuna</taxon>
    </lineage>
</organism>
<gene>
    <name evidence="2" type="ORF">CR513_44864</name>
</gene>
<evidence type="ECO:0000256" key="1">
    <source>
        <dbReference type="SAM" id="MobiDB-lite"/>
    </source>
</evidence>
<accession>A0A371FAF6</accession>
<proteinExistence type="predicted"/>
<feature type="non-terminal residue" evidence="2">
    <location>
        <position position="1"/>
    </location>
</feature>
<dbReference type="Proteomes" id="UP000257109">
    <property type="component" value="Unassembled WGS sequence"/>
</dbReference>
<name>A0A371FAF6_MUCPR</name>
<evidence type="ECO:0000313" key="3">
    <source>
        <dbReference type="Proteomes" id="UP000257109"/>
    </source>
</evidence>
<dbReference type="EMBL" id="QJKJ01009884">
    <property type="protein sequence ID" value="RDX75277.1"/>
    <property type="molecule type" value="Genomic_DNA"/>
</dbReference>
<sequence>MIPNLNMEPALSSAQHQNLKKVVANGKKLKRSKNSRGVRKVGTRIYDSANGKTCHQLTLWSLSLDDIGGL</sequence>
<protein>
    <submittedName>
        <fullName evidence="2">Uncharacterized protein</fullName>
    </submittedName>
</protein>
<dbReference type="OrthoDB" id="298344at2759"/>
<reference evidence="2" key="1">
    <citation type="submission" date="2018-05" db="EMBL/GenBank/DDBJ databases">
        <title>Draft genome of Mucuna pruriens seed.</title>
        <authorList>
            <person name="Nnadi N.E."/>
            <person name="Vos R."/>
            <person name="Hasami M.H."/>
            <person name="Devisetty U.K."/>
            <person name="Aguiy J.C."/>
        </authorList>
    </citation>
    <scope>NUCLEOTIDE SEQUENCE [LARGE SCALE GENOMIC DNA]</scope>
    <source>
        <strain evidence="2">JCA_2017</strain>
    </source>
</reference>
<feature type="compositionally biased region" description="Basic residues" evidence="1">
    <location>
        <begin position="27"/>
        <end position="37"/>
    </location>
</feature>
<comment type="caution">
    <text evidence="2">The sequence shown here is derived from an EMBL/GenBank/DDBJ whole genome shotgun (WGS) entry which is preliminary data.</text>
</comment>
<dbReference type="STRING" id="157652.A0A371FAF6"/>